<dbReference type="GO" id="GO:0005737">
    <property type="term" value="C:cytoplasm"/>
    <property type="evidence" value="ECO:0007669"/>
    <property type="project" value="TreeGrafter"/>
</dbReference>
<dbReference type="PANTHER" id="PTHR43178:SF5">
    <property type="entry name" value="LIPOAMIDE ACYLTRANSFERASE COMPONENT OF BRANCHED-CHAIN ALPHA-KETO ACID DEHYDROGENASE COMPLEX, MITOCHONDRIAL"/>
    <property type="match status" value="1"/>
</dbReference>
<dbReference type="KEGG" id="ccot:CCAX7_64720"/>
<evidence type="ECO:0000256" key="3">
    <source>
        <dbReference type="ARBA" id="ARBA00022679"/>
    </source>
</evidence>
<organism evidence="7 8">
    <name type="scientific">Capsulimonas corticalis</name>
    <dbReference type="NCBI Taxonomy" id="2219043"/>
    <lineage>
        <taxon>Bacteria</taxon>
        <taxon>Bacillati</taxon>
        <taxon>Armatimonadota</taxon>
        <taxon>Armatimonadia</taxon>
        <taxon>Capsulimonadales</taxon>
        <taxon>Capsulimonadaceae</taxon>
        <taxon>Capsulimonas</taxon>
    </lineage>
</organism>
<dbReference type="PROSITE" id="PS50968">
    <property type="entry name" value="BIOTINYL_LIPOYL"/>
    <property type="match status" value="1"/>
</dbReference>
<evidence type="ECO:0000313" key="8">
    <source>
        <dbReference type="Proteomes" id="UP000287394"/>
    </source>
</evidence>
<dbReference type="InterPro" id="IPR011053">
    <property type="entry name" value="Single_hybrid_motif"/>
</dbReference>
<dbReference type="SUPFAM" id="SSF52777">
    <property type="entry name" value="CoA-dependent acyltransferases"/>
    <property type="match status" value="1"/>
</dbReference>
<gene>
    <name evidence="7" type="ORF">CCAX7_64720</name>
</gene>
<dbReference type="Pfam" id="PF00364">
    <property type="entry name" value="Biotin_lipoyl"/>
    <property type="match status" value="1"/>
</dbReference>
<dbReference type="InterPro" id="IPR000089">
    <property type="entry name" value="Biotin_lipoyl"/>
</dbReference>
<keyword evidence="8" id="KW-1185">Reference proteome</keyword>
<dbReference type="InterPro" id="IPR001078">
    <property type="entry name" value="2-oxoacid_DH_actylTfrase"/>
</dbReference>
<dbReference type="PROSITE" id="PS00189">
    <property type="entry name" value="LIPOYL"/>
    <property type="match status" value="1"/>
</dbReference>
<reference evidence="7 8" key="1">
    <citation type="journal article" date="2019" name="Int. J. Syst. Evol. Microbiol.">
        <title>Capsulimonas corticalis gen. nov., sp. nov., an aerobic capsulated bacterium, of a novel bacterial order, Capsulimonadales ord. nov., of the class Armatimonadia of the phylum Armatimonadetes.</title>
        <authorList>
            <person name="Li J."/>
            <person name="Kudo C."/>
            <person name="Tonouchi A."/>
        </authorList>
    </citation>
    <scope>NUCLEOTIDE SEQUENCE [LARGE SCALE GENOMIC DNA]</scope>
    <source>
        <strain evidence="7 8">AX-7</strain>
    </source>
</reference>
<proteinExistence type="inferred from homology"/>
<dbReference type="InterPro" id="IPR003016">
    <property type="entry name" value="2-oxoA_DH_lipoyl-BS"/>
</dbReference>
<evidence type="ECO:0000313" key="7">
    <source>
        <dbReference type="EMBL" id="BDI34421.1"/>
    </source>
</evidence>
<dbReference type="Pfam" id="PF00198">
    <property type="entry name" value="2-oxoacid_dh"/>
    <property type="match status" value="1"/>
</dbReference>
<sequence length="361" mass="39096">MGEGLREVRIIAHLKKHGDKIEQDEPLFAMETDKANVEVEATHSGVLDAWLAEEGETVAVGAPIARLTTSAASSAVTRRIPPRSRALCRELQIADELISQIPSATGTLTEDDILRYIEQKDKPAKPAPSKLALAQEYVDSELTPSQRIFITRARQDRDNGPILAVVKRTLDWGAVEKAREKARSIPGGAQVTRFQLIAFAAARAAASHPKFRSILIGSSRVRQFDHINLGFAVALRNDELTTAVVKQADTLDLPAFREATNDSMRRARHGEDQMSEPVPLLLSSMIGAGVTDAIPVLVSPAIAILFIGDTYPQNGGLMVNLVLGFDHRLINGLGAAKFLGSICDSFERDTAEIAAHGSDRA</sequence>
<dbReference type="GO" id="GO:0016407">
    <property type="term" value="F:acetyltransferase activity"/>
    <property type="evidence" value="ECO:0007669"/>
    <property type="project" value="TreeGrafter"/>
</dbReference>
<keyword evidence="5 6" id="KW-0012">Acyltransferase</keyword>
<name>A0A402CQV1_9BACT</name>
<keyword evidence="7" id="KW-0670">Pyruvate</keyword>
<dbReference type="InterPro" id="IPR023213">
    <property type="entry name" value="CAT-like_dom_sf"/>
</dbReference>
<accession>A0A402CQV1</accession>
<dbReference type="AlphaFoldDB" id="A0A402CQV1"/>
<evidence type="ECO:0000256" key="1">
    <source>
        <dbReference type="ARBA" id="ARBA00001938"/>
    </source>
</evidence>
<evidence type="ECO:0000256" key="5">
    <source>
        <dbReference type="ARBA" id="ARBA00023315"/>
    </source>
</evidence>
<dbReference type="EMBL" id="AP025739">
    <property type="protein sequence ID" value="BDI34421.1"/>
    <property type="molecule type" value="Genomic_DNA"/>
</dbReference>
<dbReference type="GO" id="GO:0031405">
    <property type="term" value="F:lipoic acid binding"/>
    <property type="evidence" value="ECO:0007669"/>
    <property type="project" value="TreeGrafter"/>
</dbReference>
<dbReference type="EC" id="2.3.1.-" evidence="6"/>
<protein>
    <recommendedName>
        <fullName evidence="6">Dihydrolipoamide acetyltransferase component of pyruvate dehydrogenase complex</fullName>
        <ecNumber evidence="6">2.3.1.-</ecNumber>
    </recommendedName>
</protein>
<keyword evidence="4 6" id="KW-0450">Lipoyl</keyword>
<dbReference type="CDD" id="cd06849">
    <property type="entry name" value="lipoyl_domain"/>
    <property type="match status" value="1"/>
</dbReference>
<comment type="similarity">
    <text evidence="2 6">Belongs to the 2-oxoacid dehydrogenase family.</text>
</comment>
<dbReference type="PANTHER" id="PTHR43178">
    <property type="entry name" value="DIHYDROLIPOAMIDE ACETYLTRANSFERASE COMPONENT OF PYRUVATE DEHYDROGENASE COMPLEX"/>
    <property type="match status" value="1"/>
</dbReference>
<evidence type="ECO:0000256" key="4">
    <source>
        <dbReference type="ARBA" id="ARBA00022823"/>
    </source>
</evidence>
<dbReference type="SUPFAM" id="SSF51230">
    <property type="entry name" value="Single hybrid motif"/>
    <property type="match status" value="1"/>
</dbReference>
<evidence type="ECO:0000256" key="2">
    <source>
        <dbReference type="ARBA" id="ARBA00007317"/>
    </source>
</evidence>
<dbReference type="Gene3D" id="3.30.559.10">
    <property type="entry name" value="Chloramphenicol acetyltransferase-like domain"/>
    <property type="match status" value="1"/>
</dbReference>
<dbReference type="Proteomes" id="UP000287394">
    <property type="component" value="Chromosome"/>
</dbReference>
<comment type="cofactor">
    <cofactor evidence="1 6">
        <name>(R)-lipoate</name>
        <dbReference type="ChEBI" id="CHEBI:83088"/>
    </cofactor>
</comment>
<dbReference type="InterPro" id="IPR050743">
    <property type="entry name" value="2-oxoacid_DH_E2_comp"/>
</dbReference>
<evidence type="ECO:0000256" key="6">
    <source>
        <dbReference type="RuleBase" id="RU003423"/>
    </source>
</evidence>
<dbReference type="Gene3D" id="2.40.50.100">
    <property type="match status" value="1"/>
</dbReference>
<keyword evidence="3 6" id="KW-0808">Transferase</keyword>